<evidence type="ECO:0008006" key="4">
    <source>
        <dbReference type="Google" id="ProtNLM"/>
    </source>
</evidence>
<dbReference type="InterPro" id="IPR011044">
    <property type="entry name" value="Quino_amine_DH_bsu"/>
</dbReference>
<protein>
    <recommendedName>
        <fullName evidence="4">WD40 repeat domain-containing protein</fullName>
    </recommendedName>
</protein>
<dbReference type="SUPFAM" id="SSF50969">
    <property type="entry name" value="YVTN repeat-like/Quinoprotein amine dehydrogenase"/>
    <property type="match status" value="1"/>
</dbReference>
<feature type="signal peptide" evidence="1">
    <location>
        <begin position="1"/>
        <end position="23"/>
    </location>
</feature>
<dbReference type="EMBL" id="SZQA01000003">
    <property type="protein sequence ID" value="TKK90452.1"/>
    <property type="molecule type" value="Genomic_DNA"/>
</dbReference>
<name>A0A4U3MP20_9ACTN</name>
<sequence>MKIRVLVALVTTAAAVMAAPAAAQTTAQAEPGHGHGGDSIRYASAKACKVKKATVLCGNWRLVTHHGDIIQLKDAQLEALDGKRRPVGFTAAPVAISGDGQKIVYFRKDGRIAVRTFGGGVTLLPANTLPKNVVQYNVWFRLSDDGATLAVTDRRTMIFDTKKGKRLGLLPTKREFIGFSGDGKEVLTSATDEVFRVYDRSGTLLRQGRPAEAVNGWGPNALNADARTLATLVSGNKIVVSDLETAQVEGDNPIKLPKGGTVEMLDWTGPTQVTLHVSQNLPKVPNRMTVLQHDTKTGVTKVRDRYDILKDTFTYAACGG</sequence>
<evidence type="ECO:0000313" key="3">
    <source>
        <dbReference type="Proteomes" id="UP000308705"/>
    </source>
</evidence>
<evidence type="ECO:0000313" key="2">
    <source>
        <dbReference type="EMBL" id="TKK90452.1"/>
    </source>
</evidence>
<accession>A0A4U3MP20</accession>
<reference evidence="2 3" key="1">
    <citation type="submission" date="2019-04" db="EMBL/GenBank/DDBJ databases">
        <title>Herbidospora sp. NEAU-GS14.nov., a novel actinomycete isolated from soil.</title>
        <authorList>
            <person name="Han L."/>
        </authorList>
    </citation>
    <scope>NUCLEOTIDE SEQUENCE [LARGE SCALE GENOMIC DNA]</scope>
    <source>
        <strain evidence="2 3">NEAU-GS14</strain>
    </source>
</reference>
<evidence type="ECO:0000256" key="1">
    <source>
        <dbReference type="SAM" id="SignalP"/>
    </source>
</evidence>
<keyword evidence="3" id="KW-1185">Reference proteome</keyword>
<dbReference type="Gene3D" id="2.130.10.10">
    <property type="entry name" value="YVTN repeat-like/Quinoprotein amine dehydrogenase"/>
    <property type="match status" value="1"/>
</dbReference>
<dbReference type="RefSeq" id="WP_137245923.1">
    <property type="nucleotide sequence ID" value="NZ_SZQA01000003.1"/>
</dbReference>
<keyword evidence="1" id="KW-0732">Signal</keyword>
<comment type="caution">
    <text evidence="2">The sequence shown here is derived from an EMBL/GenBank/DDBJ whole genome shotgun (WGS) entry which is preliminary data.</text>
</comment>
<proteinExistence type="predicted"/>
<feature type="chain" id="PRO_5020635535" description="WD40 repeat domain-containing protein" evidence="1">
    <location>
        <begin position="24"/>
        <end position="320"/>
    </location>
</feature>
<dbReference type="InterPro" id="IPR015943">
    <property type="entry name" value="WD40/YVTN_repeat-like_dom_sf"/>
</dbReference>
<gene>
    <name evidence="2" type="ORF">FDA94_05495</name>
</gene>
<dbReference type="AlphaFoldDB" id="A0A4U3MP20"/>
<dbReference type="OrthoDB" id="3512100at2"/>
<dbReference type="Proteomes" id="UP000308705">
    <property type="component" value="Unassembled WGS sequence"/>
</dbReference>
<organism evidence="2 3">
    <name type="scientific">Herbidospora galbida</name>
    <dbReference type="NCBI Taxonomy" id="2575442"/>
    <lineage>
        <taxon>Bacteria</taxon>
        <taxon>Bacillati</taxon>
        <taxon>Actinomycetota</taxon>
        <taxon>Actinomycetes</taxon>
        <taxon>Streptosporangiales</taxon>
        <taxon>Streptosporangiaceae</taxon>
        <taxon>Herbidospora</taxon>
    </lineage>
</organism>